<dbReference type="InterPro" id="IPR037224">
    <property type="entry name" value="PapC_N_sf"/>
</dbReference>
<comment type="subcellular location">
    <subcellularLocation>
        <location evidence="1 9">Cell outer membrane</location>
        <topology evidence="1 9">Multi-pass membrane protein</topology>
    </subcellularLocation>
</comment>
<dbReference type="InterPro" id="IPR025885">
    <property type="entry name" value="PapC_N"/>
</dbReference>
<dbReference type="InterPro" id="IPR025949">
    <property type="entry name" value="PapC-like_C"/>
</dbReference>
<dbReference type="GO" id="GO:0009297">
    <property type="term" value="P:pilus assembly"/>
    <property type="evidence" value="ECO:0007669"/>
    <property type="project" value="InterPro"/>
</dbReference>
<evidence type="ECO:0000256" key="1">
    <source>
        <dbReference type="ARBA" id="ARBA00004571"/>
    </source>
</evidence>
<dbReference type="Gene3D" id="3.10.20.410">
    <property type="match status" value="1"/>
</dbReference>
<dbReference type="PANTHER" id="PTHR30451:SF20">
    <property type="entry name" value="FIMBRIAE USHER"/>
    <property type="match status" value="1"/>
</dbReference>
<dbReference type="InterPro" id="IPR042186">
    <property type="entry name" value="FimD_plug_dom"/>
</dbReference>
<dbReference type="InterPro" id="IPR018030">
    <property type="entry name" value="Fimbrial_membr_usher_CS"/>
</dbReference>
<feature type="compositionally biased region" description="Polar residues" evidence="10">
    <location>
        <begin position="575"/>
        <end position="585"/>
    </location>
</feature>
<evidence type="ECO:0000259" key="13">
    <source>
        <dbReference type="Pfam" id="PF13954"/>
    </source>
</evidence>
<dbReference type="SUPFAM" id="SSF141729">
    <property type="entry name" value="FimD N-terminal domain-like"/>
    <property type="match status" value="1"/>
</dbReference>
<dbReference type="PANTHER" id="PTHR30451">
    <property type="entry name" value="OUTER MEMBRANE USHER PROTEIN"/>
    <property type="match status" value="1"/>
</dbReference>
<feature type="domain" description="PapC N-terminal" evidence="13">
    <location>
        <begin position="37"/>
        <end position="192"/>
    </location>
</feature>
<dbReference type="Pfam" id="PF13953">
    <property type="entry name" value="PapC_C"/>
    <property type="match status" value="1"/>
</dbReference>
<keyword evidence="9" id="KW-1029">Fimbrium biogenesis</keyword>
<evidence type="ECO:0000256" key="2">
    <source>
        <dbReference type="ARBA" id="ARBA00008064"/>
    </source>
</evidence>
<evidence type="ECO:0000313" key="14">
    <source>
        <dbReference type="EMBL" id="PJL24713.1"/>
    </source>
</evidence>
<keyword evidence="3 9" id="KW-0813">Transport</keyword>
<evidence type="ECO:0000256" key="6">
    <source>
        <dbReference type="ARBA" id="ARBA00022729"/>
    </source>
</evidence>
<feature type="domain" description="PapC-like C-terminal" evidence="12">
    <location>
        <begin position="774"/>
        <end position="836"/>
    </location>
</feature>
<evidence type="ECO:0000256" key="9">
    <source>
        <dbReference type="RuleBase" id="RU003884"/>
    </source>
</evidence>
<dbReference type="FunFam" id="2.60.40.3110:FF:000001">
    <property type="entry name" value="Putative fimbrial outer membrane usher"/>
    <property type="match status" value="1"/>
</dbReference>
<dbReference type="Proteomes" id="UP000230167">
    <property type="component" value="Unassembled WGS sequence"/>
</dbReference>
<dbReference type="AlphaFoldDB" id="A0A2J0U6X0"/>
<evidence type="ECO:0008006" key="16">
    <source>
        <dbReference type="Google" id="ProtNLM"/>
    </source>
</evidence>
<accession>A0A2J0U6X0</accession>
<evidence type="ECO:0000256" key="10">
    <source>
        <dbReference type="SAM" id="MobiDB-lite"/>
    </source>
</evidence>
<keyword evidence="7 9" id="KW-0472">Membrane</keyword>
<keyword evidence="5 9" id="KW-0812">Transmembrane</keyword>
<feature type="region of interest" description="Disordered" evidence="10">
    <location>
        <begin position="569"/>
        <end position="617"/>
    </location>
</feature>
<gene>
    <name evidence="14" type="ORF">B9Y64_19345</name>
</gene>
<organism evidence="14 15">
    <name type="scientific">Stenotrophomonas maltophilia</name>
    <name type="common">Pseudomonas maltophilia</name>
    <name type="synonym">Xanthomonas maltophilia</name>
    <dbReference type="NCBI Taxonomy" id="40324"/>
    <lineage>
        <taxon>Bacteria</taxon>
        <taxon>Pseudomonadati</taxon>
        <taxon>Pseudomonadota</taxon>
        <taxon>Gammaproteobacteria</taxon>
        <taxon>Lysobacterales</taxon>
        <taxon>Lysobacteraceae</taxon>
        <taxon>Stenotrophomonas</taxon>
        <taxon>Stenotrophomonas maltophilia group</taxon>
    </lineage>
</organism>
<dbReference type="Pfam" id="PF00577">
    <property type="entry name" value="Usher"/>
    <property type="match status" value="1"/>
</dbReference>
<evidence type="ECO:0000256" key="7">
    <source>
        <dbReference type="ARBA" id="ARBA00023136"/>
    </source>
</evidence>
<dbReference type="Pfam" id="PF13954">
    <property type="entry name" value="PapC_N"/>
    <property type="match status" value="1"/>
</dbReference>
<dbReference type="PROSITE" id="PS01151">
    <property type="entry name" value="FIMBRIAL_USHER"/>
    <property type="match status" value="1"/>
</dbReference>
<feature type="signal peptide" evidence="11">
    <location>
        <begin position="1"/>
        <end position="32"/>
    </location>
</feature>
<dbReference type="Gene3D" id="2.60.40.2610">
    <property type="entry name" value="Outer membrane usher protein FimD, plug domain"/>
    <property type="match status" value="1"/>
</dbReference>
<dbReference type="RefSeq" id="WP_100442047.1">
    <property type="nucleotide sequence ID" value="NZ_CBCPIZ010000031.1"/>
</dbReference>
<dbReference type="Gene3D" id="2.60.40.3110">
    <property type="match status" value="1"/>
</dbReference>
<keyword evidence="8 9" id="KW-0998">Cell outer membrane</keyword>
<evidence type="ECO:0000313" key="15">
    <source>
        <dbReference type="Proteomes" id="UP000230167"/>
    </source>
</evidence>
<evidence type="ECO:0000256" key="8">
    <source>
        <dbReference type="ARBA" id="ARBA00023237"/>
    </source>
</evidence>
<keyword evidence="6 11" id="KW-0732">Signal</keyword>
<evidence type="ECO:0000256" key="3">
    <source>
        <dbReference type="ARBA" id="ARBA00022448"/>
    </source>
</evidence>
<name>A0A2J0U6X0_STEMA</name>
<evidence type="ECO:0000256" key="11">
    <source>
        <dbReference type="SAM" id="SignalP"/>
    </source>
</evidence>
<evidence type="ECO:0000259" key="12">
    <source>
        <dbReference type="Pfam" id="PF13953"/>
    </source>
</evidence>
<dbReference type="GO" id="GO:0015473">
    <property type="term" value="F:fimbrial usher porin activity"/>
    <property type="evidence" value="ECO:0007669"/>
    <property type="project" value="InterPro"/>
</dbReference>
<protein>
    <recommendedName>
        <fullName evidence="16">Fimbrial biogenesis outer membrane usher protein</fullName>
    </recommendedName>
</protein>
<dbReference type="InterPro" id="IPR000015">
    <property type="entry name" value="Fimb_usher"/>
</dbReference>
<sequence>MNRRERHSTPMHHRCRLSAAVVGALLSTTVLAAPKVEFNTEFIIGGSEGMDLSRFETDGVLPGTYSADVRINSTLVGRRDVEMRVTEGEQVRLCLPQAVIELIPLDREKLGRLLVQGATGGDGQRLRSLDETPLCYDLGEYVPDARAEFDPGEQVLDISIPHALLKSDPRGWVSRDQWDDGINALILGYSATHQRVQSRGRSSDGTGVLLNAGVNLGAWRFRHDGYATHGNDGMHYSSGRSFAQRNLPGWNAQLTLGDANTNGDLFDSVAYRGASVQTDPRMLPDSVREFAPVVRGVARTNARVTIRQNGRVLQDINVAPGPYEIDDLLGTAYAGDLDVEVTEADGQVERFSVPFSAVPQLLRPGQHRFTATAGELRDARLHDAPRFLEGTLRKGINSRLTVYGGVTAADGYTAALAGAAVNTSMGAISGDITHSRTRLHGEVAGFGDRMSGQSLRLTYSKNLLSTKTNIAVAAYRYSTDGYLSLRDAAQLRDDTWRGLDGQRLARQRSRADATLSQRLGSTGGSLFVSASTIDYWNREQRSTSFSAGYSGSFGAASYSVSAQRRSERSLFGGPSRQSNSINLNISVPLGRSDGPRMNTNVDRAGDGRSTARAGINGVFGDRRQGDYNIGASRSAAGHTQVGAGASYALPGANVNASVSSGQGVHQQSLGASGGVVLHAGGVVLSQQLNDTIGILEVPGAAGARVHNAPGLKTNARGMAVVPYLTPYRRNEIGVDPTGLHRDVELDAASVSTVPTAGAVVKVVLATTHGRSALIEAPMINGRPLPFGVDVTNSAGEAVGVVGQASRLWVRGIEEQGQLFVRWGEGDAQRCVINYDLADADHEGRLASECHFDPAPALLSRRAAR</sequence>
<proteinExistence type="inferred from homology"/>
<dbReference type="InterPro" id="IPR043142">
    <property type="entry name" value="PapC-like_C_sf"/>
</dbReference>
<dbReference type="EMBL" id="NEQV01000007">
    <property type="protein sequence ID" value="PJL24713.1"/>
    <property type="molecule type" value="Genomic_DNA"/>
</dbReference>
<comment type="similarity">
    <text evidence="2 9">Belongs to the fimbrial export usher family.</text>
</comment>
<dbReference type="Gene3D" id="2.60.40.2070">
    <property type="match status" value="1"/>
</dbReference>
<keyword evidence="4" id="KW-1134">Transmembrane beta strand</keyword>
<evidence type="ECO:0000256" key="5">
    <source>
        <dbReference type="ARBA" id="ARBA00022692"/>
    </source>
</evidence>
<feature type="chain" id="PRO_5014367190" description="Fimbrial biogenesis outer membrane usher protein" evidence="11">
    <location>
        <begin position="33"/>
        <end position="864"/>
    </location>
</feature>
<evidence type="ECO:0000256" key="4">
    <source>
        <dbReference type="ARBA" id="ARBA00022452"/>
    </source>
</evidence>
<comment type="caution">
    <text evidence="14">The sequence shown here is derived from an EMBL/GenBank/DDBJ whole genome shotgun (WGS) entry which is preliminary data.</text>
</comment>
<reference evidence="14 15" key="1">
    <citation type="journal article" date="2017" name="Front. Microbiol.">
        <title>Double-Face Meets the Bacterial World: The Opportunistic Pathogen Stenotrophomonas maltophilia.</title>
        <authorList>
            <person name="Lira F."/>
            <person name="Berg G."/>
            <person name="Martinez J.L."/>
        </authorList>
    </citation>
    <scope>NUCLEOTIDE SEQUENCE [LARGE SCALE GENOMIC DNA]</scope>
    <source>
        <strain evidence="14 15">EA1</strain>
    </source>
</reference>
<dbReference type="OrthoDB" id="6554712at2"/>
<dbReference type="GO" id="GO:0009279">
    <property type="term" value="C:cell outer membrane"/>
    <property type="evidence" value="ECO:0007669"/>
    <property type="project" value="UniProtKB-SubCell"/>
</dbReference>